<name>A0A392SHC8_9FABA</name>
<dbReference type="EMBL" id="LXQA010374302">
    <property type="protein sequence ID" value="MCI47594.1"/>
    <property type="molecule type" value="Genomic_DNA"/>
</dbReference>
<accession>A0A392SHC8</accession>
<evidence type="ECO:0000313" key="2">
    <source>
        <dbReference type="Proteomes" id="UP000265520"/>
    </source>
</evidence>
<proteinExistence type="predicted"/>
<keyword evidence="2" id="KW-1185">Reference proteome</keyword>
<protein>
    <submittedName>
        <fullName evidence="1">Uncharacterized protein</fullName>
    </submittedName>
</protein>
<feature type="non-terminal residue" evidence="1">
    <location>
        <position position="1"/>
    </location>
</feature>
<sequence>CFGKMGTSSWQVRISPSMEAIPEDWKLDTVVCLQN</sequence>
<comment type="caution">
    <text evidence="1">The sequence shown here is derived from an EMBL/GenBank/DDBJ whole genome shotgun (WGS) entry which is preliminary data.</text>
</comment>
<dbReference type="Proteomes" id="UP000265520">
    <property type="component" value="Unassembled WGS sequence"/>
</dbReference>
<evidence type="ECO:0000313" key="1">
    <source>
        <dbReference type="EMBL" id="MCI47594.1"/>
    </source>
</evidence>
<dbReference type="AlphaFoldDB" id="A0A392SHC8"/>
<organism evidence="1 2">
    <name type="scientific">Trifolium medium</name>
    <dbReference type="NCBI Taxonomy" id="97028"/>
    <lineage>
        <taxon>Eukaryota</taxon>
        <taxon>Viridiplantae</taxon>
        <taxon>Streptophyta</taxon>
        <taxon>Embryophyta</taxon>
        <taxon>Tracheophyta</taxon>
        <taxon>Spermatophyta</taxon>
        <taxon>Magnoliopsida</taxon>
        <taxon>eudicotyledons</taxon>
        <taxon>Gunneridae</taxon>
        <taxon>Pentapetalae</taxon>
        <taxon>rosids</taxon>
        <taxon>fabids</taxon>
        <taxon>Fabales</taxon>
        <taxon>Fabaceae</taxon>
        <taxon>Papilionoideae</taxon>
        <taxon>50 kb inversion clade</taxon>
        <taxon>NPAAA clade</taxon>
        <taxon>Hologalegina</taxon>
        <taxon>IRL clade</taxon>
        <taxon>Trifolieae</taxon>
        <taxon>Trifolium</taxon>
    </lineage>
</organism>
<reference evidence="1 2" key="1">
    <citation type="journal article" date="2018" name="Front. Plant Sci.">
        <title>Red Clover (Trifolium pratense) and Zigzag Clover (T. medium) - A Picture of Genomic Similarities and Differences.</title>
        <authorList>
            <person name="Dluhosova J."/>
            <person name="Istvanek J."/>
            <person name="Nedelnik J."/>
            <person name="Repkova J."/>
        </authorList>
    </citation>
    <scope>NUCLEOTIDE SEQUENCE [LARGE SCALE GENOMIC DNA]</scope>
    <source>
        <strain evidence="2">cv. 10/8</strain>
        <tissue evidence="1">Leaf</tissue>
    </source>
</reference>